<dbReference type="Gene3D" id="3.30.300.30">
    <property type="match status" value="1"/>
</dbReference>
<dbReference type="Gene3D" id="3.40.50.12780">
    <property type="entry name" value="N-terminal domain of ligase-like"/>
    <property type="match status" value="1"/>
</dbReference>
<dbReference type="Pfam" id="PF13193">
    <property type="entry name" value="AMP-binding_C"/>
    <property type="match status" value="1"/>
</dbReference>
<evidence type="ECO:0000313" key="3">
    <source>
        <dbReference type="EMBL" id="HGZ10588.1"/>
    </source>
</evidence>
<keyword evidence="3" id="KW-0436">Ligase</keyword>
<dbReference type="AlphaFoldDB" id="A0A7C5AK16"/>
<organism evidence="3">
    <name type="scientific">Desulfobacca acetoxidans</name>
    <dbReference type="NCBI Taxonomy" id="60893"/>
    <lineage>
        <taxon>Bacteria</taxon>
        <taxon>Pseudomonadati</taxon>
        <taxon>Thermodesulfobacteriota</taxon>
        <taxon>Desulfobaccia</taxon>
        <taxon>Desulfobaccales</taxon>
        <taxon>Desulfobaccaceae</taxon>
        <taxon>Desulfobacca</taxon>
    </lineage>
</organism>
<feature type="domain" description="AMP-binding enzyme C-terminal" evidence="2">
    <location>
        <begin position="467"/>
        <end position="542"/>
    </location>
</feature>
<dbReference type="InterPro" id="IPR042099">
    <property type="entry name" value="ANL_N_sf"/>
</dbReference>
<dbReference type="PANTHER" id="PTHR43767">
    <property type="entry name" value="LONG-CHAIN-FATTY-ACID--COA LIGASE"/>
    <property type="match status" value="1"/>
</dbReference>
<feature type="domain" description="AMP-dependent synthetase/ligase" evidence="1">
    <location>
        <begin position="37"/>
        <end position="417"/>
    </location>
</feature>
<dbReference type="InterPro" id="IPR050237">
    <property type="entry name" value="ATP-dep_AMP-bd_enzyme"/>
</dbReference>
<accession>A0A7C5AK16</accession>
<dbReference type="Pfam" id="PF00501">
    <property type="entry name" value="AMP-binding"/>
    <property type="match status" value="1"/>
</dbReference>
<name>A0A7C5AK16_9BACT</name>
<dbReference type="PROSITE" id="PS00455">
    <property type="entry name" value="AMP_BINDING"/>
    <property type="match status" value="1"/>
</dbReference>
<evidence type="ECO:0000259" key="1">
    <source>
        <dbReference type="Pfam" id="PF00501"/>
    </source>
</evidence>
<dbReference type="PANTHER" id="PTHR43767:SF12">
    <property type="entry name" value="AMP-DEPENDENT SYNTHETASE AND LIGASE"/>
    <property type="match status" value="1"/>
</dbReference>
<dbReference type="InterPro" id="IPR020845">
    <property type="entry name" value="AMP-binding_CS"/>
</dbReference>
<dbReference type="InterPro" id="IPR000873">
    <property type="entry name" value="AMP-dep_synth/lig_dom"/>
</dbReference>
<gene>
    <name evidence="3" type="ORF">ENW48_00015</name>
</gene>
<protein>
    <submittedName>
        <fullName evidence="3">Long-chain fatty acid--CoA ligase</fullName>
    </submittedName>
</protein>
<dbReference type="InterPro" id="IPR045851">
    <property type="entry name" value="AMP-bd_C_sf"/>
</dbReference>
<proteinExistence type="predicted"/>
<dbReference type="CDD" id="cd05936">
    <property type="entry name" value="FC-FACS_FadD_like"/>
    <property type="match status" value="1"/>
</dbReference>
<dbReference type="EMBL" id="DTKJ01000001">
    <property type="protein sequence ID" value="HGZ10588.1"/>
    <property type="molecule type" value="Genomic_DNA"/>
</dbReference>
<dbReference type="GO" id="GO:0016877">
    <property type="term" value="F:ligase activity, forming carbon-sulfur bonds"/>
    <property type="evidence" value="ECO:0007669"/>
    <property type="project" value="UniProtKB-ARBA"/>
</dbReference>
<comment type="caution">
    <text evidence="3">The sequence shown here is derived from an EMBL/GenBank/DDBJ whole genome shotgun (WGS) entry which is preliminary data.</text>
</comment>
<reference evidence="3" key="1">
    <citation type="journal article" date="2020" name="mSystems">
        <title>Genome- and Community-Level Interaction Insights into Carbon Utilization and Element Cycling Functions of Hydrothermarchaeota in Hydrothermal Sediment.</title>
        <authorList>
            <person name="Zhou Z."/>
            <person name="Liu Y."/>
            <person name="Xu W."/>
            <person name="Pan J."/>
            <person name="Luo Z.H."/>
            <person name="Li M."/>
        </authorList>
    </citation>
    <scope>NUCLEOTIDE SEQUENCE [LARGE SCALE GENOMIC DNA]</scope>
    <source>
        <strain evidence="3">SpSt-853</strain>
    </source>
</reference>
<dbReference type="SUPFAM" id="SSF56801">
    <property type="entry name" value="Acetyl-CoA synthetase-like"/>
    <property type="match status" value="1"/>
</dbReference>
<sequence>MDQVMSHPWARRYDEGVPLEVDFPPTTLTRLLVKAGEGARDLPALNFFGKVTTYGDLLKQVQCLARALRDLGLAPGDRLAVLLPNCPQLVVAYHAALYLGGVAVLLNPLQSPREIAHQLNDSGARLLVVLDHLLPKVEESRAHLSRIVVTSLADALPWPLSWLYPLKALRQGLPRGFAPGPGRYRWRDLLAFPPLTPPVAGQPEELAVLQYTGGTTGTPKAAMLSHRNLLANVAQINAWLRRIRYGGERVVGLIPFFHSFGLTACLNWPLSVAALTIVLPKFEPKTFMTMLKKERPTVLPGVPTLFIALLNHPDLPKIDFSQMWACISGSAPLPQEVRDRFEHLTGCRIMEGYGLTEAAPVTHLNPYQGERPPGSIGLPFPSTVAKIVDADTGERELPWGEVGELVIQGPQVMQGYWQQPEESAQVLRNGWLFTGDLAWMDENGYFYLVDRKKDLIINAGFNVYPREVEEVLYQHPGVQEAVVYGMPDPYRGELVKAVVVPRPGAVLTADDLVNFCRPRLASYKVPTLVEFRDALPKSMVGKILRRLLREEDLRRLPAGGSSPLSPP</sequence>
<dbReference type="InterPro" id="IPR025110">
    <property type="entry name" value="AMP-bd_C"/>
</dbReference>
<evidence type="ECO:0000259" key="2">
    <source>
        <dbReference type="Pfam" id="PF13193"/>
    </source>
</evidence>